<dbReference type="Gene3D" id="1.10.10.10">
    <property type="entry name" value="Winged helix-like DNA-binding domain superfamily/Winged helix DNA-binding domain"/>
    <property type="match status" value="1"/>
</dbReference>
<dbReference type="SUPFAM" id="SSF46785">
    <property type="entry name" value="Winged helix' DNA-binding domain"/>
    <property type="match status" value="1"/>
</dbReference>
<comment type="similarity">
    <text evidence="1">Belongs to the LysR transcriptional regulatory family.</text>
</comment>
<dbReference type="SUPFAM" id="SSF53850">
    <property type="entry name" value="Periplasmic binding protein-like II"/>
    <property type="match status" value="1"/>
</dbReference>
<gene>
    <name evidence="6" type="ORF">BG454_07285</name>
</gene>
<dbReference type="GO" id="GO:0003677">
    <property type="term" value="F:DNA binding"/>
    <property type="evidence" value="ECO:0007669"/>
    <property type="project" value="UniProtKB-KW"/>
</dbReference>
<keyword evidence="7" id="KW-1185">Reference proteome</keyword>
<dbReference type="Pfam" id="PF00126">
    <property type="entry name" value="HTH_1"/>
    <property type="match status" value="1"/>
</dbReference>
<evidence type="ECO:0000256" key="3">
    <source>
        <dbReference type="ARBA" id="ARBA00023125"/>
    </source>
</evidence>
<dbReference type="InterPro" id="IPR036388">
    <property type="entry name" value="WH-like_DNA-bd_sf"/>
</dbReference>
<dbReference type="Gene3D" id="3.40.190.290">
    <property type="match status" value="1"/>
</dbReference>
<dbReference type="PANTHER" id="PTHR30419">
    <property type="entry name" value="HTH-TYPE TRANSCRIPTIONAL REGULATOR YBHD"/>
    <property type="match status" value="1"/>
</dbReference>
<dbReference type="RefSeq" id="WP_071480208.1">
    <property type="nucleotide sequence ID" value="NZ_CP024899.1"/>
</dbReference>
<protein>
    <recommendedName>
        <fullName evidence="5">HTH lysR-type domain-containing protein</fullName>
    </recommendedName>
</protein>
<evidence type="ECO:0000256" key="1">
    <source>
        <dbReference type="ARBA" id="ARBA00009437"/>
    </source>
</evidence>
<keyword evidence="3" id="KW-0238">DNA-binding</keyword>
<dbReference type="PROSITE" id="PS50931">
    <property type="entry name" value="HTH_LYSR"/>
    <property type="match status" value="1"/>
</dbReference>
<dbReference type="Pfam" id="PF03466">
    <property type="entry name" value="LysR_substrate"/>
    <property type="match status" value="1"/>
</dbReference>
<dbReference type="PANTHER" id="PTHR30419:SF8">
    <property type="entry name" value="NITROGEN ASSIMILATION TRANSCRIPTIONAL ACTIVATOR-RELATED"/>
    <property type="match status" value="1"/>
</dbReference>
<dbReference type="EMBL" id="CP024899">
    <property type="protein sequence ID" value="ATX65650.1"/>
    <property type="molecule type" value="Genomic_DNA"/>
</dbReference>
<dbReference type="GO" id="GO:0005829">
    <property type="term" value="C:cytosol"/>
    <property type="evidence" value="ECO:0007669"/>
    <property type="project" value="TreeGrafter"/>
</dbReference>
<dbReference type="STRING" id="441209.GCA_001870665_01235"/>
<accession>A0A2K8KHM5</accession>
<reference evidence="6 7" key="1">
    <citation type="submission" date="2017-11" db="EMBL/GenBank/DDBJ databases">
        <title>Revised Sequence and Annotation of the Rhodobaca barguzinensis strain alga05 Genome.</title>
        <authorList>
            <person name="Kopejtka K."/>
            <person name="Tomasch J.M."/>
            <person name="Bunk B."/>
            <person name="Koblizek M."/>
        </authorList>
    </citation>
    <scope>NUCLEOTIDE SEQUENCE [LARGE SCALE GENOMIC DNA]</scope>
    <source>
        <strain evidence="7">alga05</strain>
    </source>
</reference>
<organism evidence="6 7">
    <name type="scientific">Roseinatronobacter bogoriensis subsp. barguzinensis</name>
    <dbReference type="NCBI Taxonomy" id="441209"/>
    <lineage>
        <taxon>Bacteria</taxon>
        <taxon>Pseudomonadati</taxon>
        <taxon>Pseudomonadota</taxon>
        <taxon>Alphaproteobacteria</taxon>
        <taxon>Rhodobacterales</taxon>
        <taxon>Paracoccaceae</taxon>
        <taxon>Roseinatronobacter</taxon>
    </lineage>
</organism>
<dbReference type="GO" id="GO:0003700">
    <property type="term" value="F:DNA-binding transcription factor activity"/>
    <property type="evidence" value="ECO:0007669"/>
    <property type="project" value="InterPro"/>
</dbReference>
<dbReference type="InterPro" id="IPR000847">
    <property type="entry name" value="LysR_HTH_N"/>
</dbReference>
<evidence type="ECO:0000313" key="6">
    <source>
        <dbReference type="EMBL" id="ATX65650.1"/>
    </source>
</evidence>
<proteinExistence type="inferred from homology"/>
<keyword evidence="2" id="KW-0805">Transcription regulation</keyword>
<evidence type="ECO:0000259" key="5">
    <source>
        <dbReference type="PROSITE" id="PS50931"/>
    </source>
</evidence>
<dbReference type="KEGG" id="rbg:BG454_07285"/>
<dbReference type="InterPro" id="IPR005119">
    <property type="entry name" value="LysR_subst-bd"/>
</dbReference>
<name>A0A2K8KHM5_9RHOB</name>
<dbReference type="InterPro" id="IPR036390">
    <property type="entry name" value="WH_DNA-bd_sf"/>
</dbReference>
<feature type="domain" description="HTH lysR-type" evidence="5">
    <location>
        <begin position="2"/>
        <end position="58"/>
    </location>
</feature>
<dbReference type="OrthoDB" id="3252676at2"/>
<dbReference type="Proteomes" id="UP000228948">
    <property type="component" value="Chromosome"/>
</dbReference>
<evidence type="ECO:0000256" key="2">
    <source>
        <dbReference type="ARBA" id="ARBA00023015"/>
    </source>
</evidence>
<sequence>MIRTQTLRVFVTVASCGNIRDAAKALRRTDSAISMTLKQLESDLGAPLFETDRKHTLTPLGLEVNKLAQDLLREHDRTIERIVALAQGREGYLRIAAVPSVAAQLLPPVLSAMLADHPGVQIELLDTDSASVHMMVETSVVELGIGGKPETSAGLEFVALFNDPFRLVCRKDHPLARLQRTLTRQDVLSHRLISNKSTLGYSDFDAAGRDGGSALSARNVISLLALVRAGAGATILPALATQSIDDDLCALELHDPLAVRTVGFVLRRGTISSPICAAFQGRLLSFIRKSDITGQSVVPDKTHSQR</sequence>
<keyword evidence="4" id="KW-0804">Transcription</keyword>
<dbReference type="AlphaFoldDB" id="A0A2K8KHM5"/>
<evidence type="ECO:0000313" key="7">
    <source>
        <dbReference type="Proteomes" id="UP000228948"/>
    </source>
</evidence>
<dbReference type="InterPro" id="IPR050950">
    <property type="entry name" value="HTH-type_LysR_regulators"/>
</dbReference>
<evidence type="ECO:0000256" key="4">
    <source>
        <dbReference type="ARBA" id="ARBA00023163"/>
    </source>
</evidence>